<dbReference type="GO" id="GO:0016651">
    <property type="term" value="F:oxidoreductase activity, acting on NAD(P)H"/>
    <property type="evidence" value="ECO:0007669"/>
    <property type="project" value="InterPro"/>
</dbReference>
<dbReference type="EMBL" id="MCGR01000004">
    <property type="protein sequence ID" value="ORY90117.1"/>
    <property type="molecule type" value="Genomic_DNA"/>
</dbReference>
<dbReference type="PANTHER" id="PTHR45348">
    <property type="entry name" value="HYPOTHETICAL OXIDOREDUCTASE (EUROFUNG)"/>
    <property type="match status" value="1"/>
</dbReference>
<dbReference type="InterPro" id="IPR011032">
    <property type="entry name" value="GroES-like_sf"/>
</dbReference>
<feature type="domain" description="Enoyl reductase (ER)" evidence="1">
    <location>
        <begin position="11"/>
        <end position="241"/>
    </location>
</feature>
<dbReference type="InterPro" id="IPR013154">
    <property type="entry name" value="ADH-like_N"/>
</dbReference>
<dbReference type="SUPFAM" id="SSF51735">
    <property type="entry name" value="NAD(P)-binding Rossmann-fold domains"/>
    <property type="match status" value="1"/>
</dbReference>
<dbReference type="InParanoid" id="A0A1Y2G2U4"/>
<evidence type="ECO:0000313" key="3">
    <source>
        <dbReference type="Proteomes" id="UP000193467"/>
    </source>
</evidence>
<dbReference type="InterPro" id="IPR013149">
    <property type="entry name" value="ADH-like_C"/>
</dbReference>
<comment type="caution">
    <text evidence="2">The sequence shown here is derived from an EMBL/GenBank/DDBJ whole genome shotgun (WGS) entry which is preliminary data.</text>
</comment>
<reference evidence="2 3" key="1">
    <citation type="submission" date="2016-07" db="EMBL/GenBank/DDBJ databases">
        <title>Pervasive Adenine N6-methylation of Active Genes in Fungi.</title>
        <authorList>
            <consortium name="DOE Joint Genome Institute"/>
            <person name="Mondo S.J."/>
            <person name="Dannebaum R.O."/>
            <person name="Kuo R.C."/>
            <person name="Labutti K."/>
            <person name="Haridas S."/>
            <person name="Kuo A."/>
            <person name="Salamov A."/>
            <person name="Ahrendt S.R."/>
            <person name="Lipzen A."/>
            <person name="Sullivan W."/>
            <person name="Andreopoulos W.B."/>
            <person name="Clum A."/>
            <person name="Lindquist E."/>
            <person name="Daum C."/>
            <person name="Ramamoorthy G.K."/>
            <person name="Gryganskyi A."/>
            <person name="Culley D."/>
            <person name="Magnuson J.K."/>
            <person name="James T.Y."/>
            <person name="O'Malley M.A."/>
            <person name="Stajich J.E."/>
            <person name="Spatafora J.W."/>
            <person name="Visel A."/>
            <person name="Grigoriev I.V."/>
        </authorList>
    </citation>
    <scope>NUCLEOTIDE SEQUENCE [LARGE SCALE GENOMIC DNA]</scope>
    <source>
        <strain evidence="2 3">62-1032</strain>
    </source>
</reference>
<dbReference type="CDD" id="cd08249">
    <property type="entry name" value="enoyl_reductase_like"/>
    <property type="match status" value="1"/>
</dbReference>
<dbReference type="Gene3D" id="3.90.180.10">
    <property type="entry name" value="Medium-chain alcohol dehydrogenases, catalytic domain"/>
    <property type="match status" value="1"/>
</dbReference>
<dbReference type="AlphaFoldDB" id="A0A1Y2G2U4"/>
<name>A0A1Y2G2U4_9BASI</name>
<sequence>MTNTHKALINQEDKSLKVQEVPLPSIISKGEVLVQVEAVALNPGDWKIRDWLSKPGDLHGCDFSGTVVELGEGVTTVQVGDRVASFVLVGSFAEHVKTKASLLWEVPDSIDWEQAAALGGAAADTAFQALSLRHGLPVLGEPVTDKRPFLVWAASTSVGMYAIQVAKLAGYTVIATASPKNEALVKSFGADAVYPYADESTPSKIAEAYPTLSQALDCFAEGTSTLSIAKSFSNKAGKIITLNPVNDETLATDFPEVKHEWTTCYTLLGEAVSVGPMEFPLNEEDFKAMAEWKQKVPELVASGKLKANPISHQDGGLESINDGLDWLKAGKVSAQKLTYRI</sequence>
<proteinExistence type="predicted"/>
<dbReference type="Pfam" id="PF08240">
    <property type="entry name" value="ADH_N"/>
    <property type="match status" value="1"/>
</dbReference>
<organism evidence="2 3">
    <name type="scientific">Leucosporidium creatinivorum</name>
    <dbReference type="NCBI Taxonomy" id="106004"/>
    <lineage>
        <taxon>Eukaryota</taxon>
        <taxon>Fungi</taxon>
        <taxon>Dikarya</taxon>
        <taxon>Basidiomycota</taxon>
        <taxon>Pucciniomycotina</taxon>
        <taxon>Microbotryomycetes</taxon>
        <taxon>Leucosporidiales</taxon>
        <taxon>Leucosporidium</taxon>
    </lineage>
</organism>
<dbReference type="Gene3D" id="3.40.50.720">
    <property type="entry name" value="NAD(P)-binding Rossmann-like Domain"/>
    <property type="match status" value="1"/>
</dbReference>
<dbReference type="Proteomes" id="UP000193467">
    <property type="component" value="Unassembled WGS sequence"/>
</dbReference>
<dbReference type="SMART" id="SM00829">
    <property type="entry name" value="PKS_ER"/>
    <property type="match status" value="1"/>
</dbReference>
<dbReference type="SUPFAM" id="SSF50129">
    <property type="entry name" value="GroES-like"/>
    <property type="match status" value="1"/>
</dbReference>
<dbReference type="OrthoDB" id="10257049at2759"/>
<dbReference type="FunCoup" id="A0A1Y2G2U4">
    <property type="interactions" value="9"/>
</dbReference>
<evidence type="ECO:0000259" key="1">
    <source>
        <dbReference type="SMART" id="SM00829"/>
    </source>
</evidence>
<accession>A0A1Y2G2U4</accession>
<dbReference type="InterPro" id="IPR020843">
    <property type="entry name" value="ER"/>
</dbReference>
<keyword evidence="3" id="KW-1185">Reference proteome</keyword>
<dbReference type="STRING" id="106004.A0A1Y2G2U4"/>
<dbReference type="Pfam" id="PF00107">
    <property type="entry name" value="ADH_zinc_N"/>
    <property type="match status" value="1"/>
</dbReference>
<gene>
    <name evidence="2" type="ORF">BCR35DRAFT_328758</name>
</gene>
<dbReference type="InterPro" id="IPR036291">
    <property type="entry name" value="NAD(P)-bd_dom_sf"/>
</dbReference>
<evidence type="ECO:0000313" key="2">
    <source>
        <dbReference type="EMBL" id="ORY90117.1"/>
    </source>
</evidence>
<dbReference type="InterPro" id="IPR047122">
    <property type="entry name" value="Trans-enoyl_RdTase-like"/>
</dbReference>
<protein>
    <submittedName>
        <fullName evidence="2">Chaperonin 10-like protein</fullName>
    </submittedName>
</protein>